<comment type="caution">
    <text evidence="2">The sequence shown here is derived from an EMBL/GenBank/DDBJ whole genome shotgun (WGS) entry which is preliminary data.</text>
</comment>
<organism evidence="2 3">
    <name type="scientific">Edaphochlamys debaryana</name>
    <dbReference type="NCBI Taxonomy" id="47281"/>
    <lineage>
        <taxon>Eukaryota</taxon>
        <taxon>Viridiplantae</taxon>
        <taxon>Chlorophyta</taxon>
        <taxon>core chlorophytes</taxon>
        <taxon>Chlorophyceae</taxon>
        <taxon>CS clade</taxon>
        <taxon>Chlamydomonadales</taxon>
        <taxon>Chlamydomonadales incertae sedis</taxon>
        <taxon>Edaphochlamys</taxon>
    </lineage>
</organism>
<evidence type="ECO:0000313" key="2">
    <source>
        <dbReference type="EMBL" id="KAG2489589.1"/>
    </source>
</evidence>
<sequence length="319" mass="32425">MAAAVSKALDEAKADAGRAAVEAAAAAAAAAIKTARCAEVAGQAPAAQATRRRGAPLAGTVESEQAAAADRGAKAASASKGAAGKQPQAGRHEEEEEGGRVRARRGARPLPRLLPYAWADRQRRSTSGCPGSHRRTSRSTVPVAQWCPERLEGQLRTCVDSILIKALRVPPLCIGNGAHLGPAAAAAAPTAALHATAEACVRDAVAKAWSLRCRVDAASAELAVGRLSLVAYKSGVPVSFSAPPSGRVPAMRPTKLVLVRPSGTGAATPSPLHARPVDAVREGHEEDAVGAGAAIATPPPLHKRLAANVEAVYGGRESA</sequence>
<gene>
    <name evidence="2" type="ORF">HYH03_011870</name>
</gene>
<keyword evidence="3" id="KW-1185">Reference proteome</keyword>
<protein>
    <submittedName>
        <fullName evidence="2">Uncharacterized protein</fullName>
    </submittedName>
</protein>
<dbReference type="AlphaFoldDB" id="A0A835Y1W6"/>
<accession>A0A835Y1W6</accession>
<evidence type="ECO:0000313" key="3">
    <source>
        <dbReference type="Proteomes" id="UP000612055"/>
    </source>
</evidence>
<proteinExistence type="predicted"/>
<name>A0A835Y1W6_9CHLO</name>
<feature type="region of interest" description="Disordered" evidence="1">
    <location>
        <begin position="39"/>
        <end position="138"/>
    </location>
</feature>
<feature type="compositionally biased region" description="Low complexity" evidence="1">
    <location>
        <begin position="66"/>
        <end position="85"/>
    </location>
</feature>
<dbReference type="EMBL" id="JAEHOE010000071">
    <property type="protein sequence ID" value="KAG2489589.1"/>
    <property type="molecule type" value="Genomic_DNA"/>
</dbReference>
<feature type="compositionally biased region" description="Low complexity" evidence="1">
    <location>
        <begin position="39"/>
        <end position="49"/>
    </location>
</feature>
<evidence type="ECO:0000256" key="1">
    <source>
        <dbReference type="SAM" id="MobiDB-lite"/>
    </source>
</evidence>
<dbReference type="Proteomes" id="UP000612055">
    <property type="component" value="Unassembled WGS sequence"/>
</dbReference>
<reference evidence="2" key="1">
    <citation type="journal article" date="2020" name="bioRxiv">
        <title>Comparative genomics of Chlamydomonas.</title>
        <authorList>
            <person name="Craig R.J."/>
            <person name="Hasan A.R."/>
            <person name="Ness R.W."/>
            <person name="Keightley P.D."/>
        </authorList>
    </citation>
    <scope>NUCLEOTIDE SEQUENCE</scope>
    <source>
        <strain evidence="2">CCAP 11/70</strain>
    </source>
</reference>